<protein>
    <submittedName>
        <fullName evidence="1">ATS13 metalloproteinase</fullName>
    </submittedName>
</protein>
<reference evidence="1 2" key="1">
    <citation type="journal article" date="2021" name="Cell">
        <title>Tracing the genetic footprints of vertebrate landing in non-teleost ray-finned fishes.</title>
        <authorList>
            <person name="Bi X."/>
            <person name="Wang K."/>
            <person name="Yang L."/>
            <person name="Pan H."/>
            <person name="Jiang H."/>
            <person name="Wei Q."/>
            <person name="Fang M."/>
            <person name="Yu H."/>
            <person name="Zhu C."/>
            <person name="Cai Y."/>
            <person name="He Y."/>
            <person name="Gan X."/>
            <person name="Zeng H."/>
            <person name="Yu D."/>
            <person name="Zhu Y."/>
            <person name="Jiang H."/>
            <person name="Qiu Q."/>
            <person name="Yang H."/>
            <person name="Zhang Y.E."/>
            <person name="Wang W."/>
            <person name="Zhu M."/>
            <person name="He S."/>
            <person name="Zhang G."/>
        </authorList>
    </citation>
    <scope>NUCLEOTIDE SEQUENCE [LARGE SCALE GENOMIC DNA]</scope>
    <source>
        <strain evidence="1">Bchr_013</strain>
    </source>
</reference>
<accession>A0A8X7XLB9</accession>
<evidence type="ECO:0000313" key="1">
    <source>
        <dbReference type="EMBL" id="KAG2469729.1"/>
    </source>
</evidence>
<dbReference type="Proteomes" id="UP000886611">
    <property type="component" value="Unassembled WGS sequence"/>
</dbReference>
<feature type="non-terminal residue" evidence="1">
    <location>
        <position position="1"/>
    </location>
</feature>
<dbReference type="InterPro" id="IPR035914">
    <property type="entry name" value="Sperma_CUB_dom_sf"/>
</dbReference>
<dbReference type="SUPFAM" id="SSF49854">
    <property type="entry name" value="Spermadhesin, CUB domain"/>
    <property type="match status" value="1"/>
</dbReference>
<comment type="caution">
    <text evidence="1">The sequence shown here is derived from an EMBL/GenBank/DDBJ whole genome shotgun (WGS) entry which is preliminary data.</text>
</comment>
<evidence type="ECO:0000313" key="2">
    <source>
        <dbReference type="Proteomes" id="UP000886611"/>
    </source>
</evidence>
<organism evidence="1 2">
    <name type="scientific">Polypterus senegalus</name>
    <name type="common">Senegal bichir</name>
    <dbReference type="NCBI Taxonomy" id="55291"/>
    <lineage>
        <taxon>Eukaryota</taxon>
        <taxon>Metazoa</taxon>
        <taxon>Chordata</taxon>
        <taxon>Craniata</taxon>
        <taxon>Vertebrata</taxon>
        <taxon>Euteleostomi</taxon>
        <taxon>Actinopterygii</taxon>
        <taxon>Polypteriformes</taxon>
        <taxon>Polypteridae</taxon>
        <taxon>Polypterus</taxon>
    </lineage>
</organism>
<sequence>MAGPCGELLLEDTGVVDLRDVGRRDCLLSVGRPLGEVLEVKVVSSSLNCKESEASEYSKVIPGRSAGDDQKVALIPKVGHPYPHPRHSVRSHPFSLYSSLPHIWRHNGDKVTTRVHLCLATGEFVLFYEQLMLLKKCERLTGYTITSRSNVLMIRQGRLAPGRGILLHYWSKAATKRHHSGKGGPRMVSHWNPRTPVTSRISFPDCDVQLFGVTGKIVNPIQSQALGHQSCRTFVNVAPRRRIEIRALSMNMAAQVNGSYILIRDVDIMRTWVFHGNSLFFWRSSGSRAEIEFHGEYLRRLGTFHGEFSAIEP</sequence>
<name>A0A8X7XLB9_POLSE</name>
<dbReference type="EMBL" id="JAATIS010000147">
    <property type="protein sequence ID" value="KAG2469729.1"/>
    <property type="molecule type" value="Genomic_DNA"/>
</dbReference>
<feature type="non-terminal residue" evidence="1">
    <location>
        <position position="313"/>
    </location>
</feature>
<dbReference type="AlphaFoldDB" id="A0A8X7XLB9"/>
<proteinExistence type="predicted"/>
<keyword evidence="2" id="KW-1185">Reference proteome</keyword>
<gene>
    <name evidence="1" type="primary">Adamts13_1</name>
    <name evidence="1" type="ORF">GTO96_0023300</name>
</gene>